<dbReference type="InterPro" id="IPR000620">
    <property type="entry name" value="EamA_dom"/>
</dbReference>
<feature type="transmembrane region" description="Helical" evidence="3">
    <location>
        <begin position="289"/>
        <end position="306"/>
    </location>
</feature>
<feature type="transmembrane region" description="Helical" evidence="3">
    <location>
        <begin position="204"/>
        <end position="225"/>
    </location>
</feature>
<keyword evidence="3" id="KW-0812">Transmembrane</keyword>
<evidence type="ECO:0000256" key="1">
    <source>
        <dbReference type="ARBA" id="ARBA00007362"/>
    </source>
</evidence>
<keyword evidence="3" id="KW-1133">Transmembrane helix</keyword>
<dbReference type="KEGG" id="asla:NCTC11923_00925"/>
<evidence type="ECO:0000259" key="4">
    <source>
        <dbReference type="Pfam" id="PF00892"/>
    </source>
</evidence>
<feature type="transmembrane region" description="Helical" evidence="3">
    <location>
        <begin position="67"/>
        <end position="83"/>
    </location>
</feature>
<dbReference type="InterPro" id="IPR037185">
    <property type="entry name" value="EmrE-like"/>
</dbReference>
<keyword evidence="3" id="KW-0472">Membrane</keyword>
<dbReference type="GO" id="GO:0016020">
    <property type="term" value="C:membrane"/>
    <property type="evidence" value="ECO:0007669"/>
    <property type="project" value="InterPro"/>
</dbReference>
<evidence type="ECO:0000256" key="2">
    <source>
        <dbReference type="SAM" id="MobiDB-lite"/>
    </source>
</evidence>
<feature type="transmembrane region" description="Helical" evidence="3">
    <location>
        <begin position="173"/>
        <end position="192"/>
    </location>
</feature>
<dbReference type="Proteomes" id="UP000276899">
    <property type="component" value="Chromosome"/>
</dbReference>
<feature type="transmembrane region" description="Helical" evidence="3">
    <location>
        <begin position="263"/>
        <end position="283"/>
    </location>
</feature>
<feature type="domain" description="EamA" evidence="4">
    <location>
        <begin position="173"/>
        <end position="305"/>
    </location>
</feature>
<dbReference type="RefSeq" id="WP_084501179.1">
    <property type="nucleotide sequence ID" value="NZ_CBCRWE010000045.1"/>
</dbReference>
<sequence>MPATRPADRPIGSRASDRCAGATGPGRAIAAITAVPAPLIFMGAGLSSYIGAGFAVSLFALMPSTTVAWWRIAIGALVLMAWRRPWRRAWSRRDLAVCAAFGLATATMNVIFYASINHLPLGTAVSLEFLGPVAVALATGRGWAPRVAALLAMAGVVSISGLGLDMGDERQRTGVLLALTAGGAWACYILLGRRVAVRGTGLDSLAIASAAGALAYLPLAAPTAMRALTDVPTVAAVAGVALLSTVVPYALDQVTMRRLATASFSLLASLMPATSLLVGVVMLRQLPNAGEAVGLVLISIAVALAGRS</sequence>
<gene>
    <name evidence="5" type="primary">rhtA</name>
    <name evidence="5" type="ORF">NCTC11923_00925</name>
</gene>
<organism evidence="5 6">
    <name type="scientific">Actinomyces slackii</name>
    <dbReference type="NCBI Taxonomy" id="52774"/>
    <lineage>
        <taxon>Bacteria</taxon>
        <taxon>Bacillati</taxon>
        <taxon>Actinomycetota</taxon>
        <taxon>Actinomycetes</taxon>
        <taxon>Actinomycetales</taxon>
        <taxon>Actinomycetaceae</taxon>
        <taxon>Actinomyces</taxon>
    </lineage>
</organism>
<protein>
    <submittedName>
        <fullName evidence="5">Inner membrane transporter rhtA</fullName>
    </submittedName>
</protein>
<reference evidence="5 6" key="1">
    <citation type="submission" date="2018-12" db="EMBL/GenBank/DDBJ databases">
        <authorList>
            <consortium name="Pathogen Informatics"/>
        </authorList>
    </citation>
    <scope>NUCLEOTIDE SEQUENCE [LARGE SCALE GENOMIC DNA]</scope>
    <source>
        <strain evidence="5 6">NCTC11923</strain>
    </source>
</reference>
<feature type="transmembrane region" description="Helical" evidence="3">
    <location>
        <begin position="121"/>
        <end position="140"/>
    </location>
</feature>
<feature type="transmembrane region" description="Helical" evidence="3">
    <location>
        <begin position="231"/>
        <end position="251"/>
    </location>
</feature>
<dbReference type="EMBL" id="LR134363">
    <property type="protein sequence ID" value="VEG74292.1"/>
    <property type="molecule type" value="Genomic_DNA"/>
</dbReference>
<comment type="similarity">
    <text evidence="1">Belongs to the EamA transporter family.</text>
</comment>
<feature type="region of interest" description="Disordered" evidence="2">
    <location>
        <begin position="1"/>
        <end position="21"/>
    </location>
</feature>
<dbReference type="Pfam" id="PF00892">
    <property type="entry name" value="EamA"/>
    <property type="match status" value="1"/>
</dbReference>
<evidence type="ECO:0000256" key="3">
    <source>
        <dbReference type="SAM" id="Phobius"/>
    </source>
</evidence>
<dbReference type="SUPFAM" id="SSF103481">
    <property type="entry name" value="Multidrug resistance efflux transporter EmrE"/>
    <property type="match status" value="2"/>
</dbReference>
<keyword evidence="6" id="KW-1185">Reference proteome</keyword>
<name>A0A3S5EM53_9ACTO</name>
<feature type="transmembrane region" description="Helical" evidence="3">
    <location>
        <begin position="147"/>
        <end position="167"/>
    </location>
</feature>
<feature type="transmembrane region" description="Helical" evidence="3">
    <location>
        <begin position="39"/>
        <end position="61"/>
    </location>
</feature>
<dbReference type="STRING" id="1278298.GCA_000428685_01845"/>
<feature type="transmembrane region" description="Helical" evidence="3">
    <location>
        <begin position="95"/>
        <end position="115"/>
    </location>
</feature>
<evidence type="ECO:0000313" key="6">
    <source>
        <dbReference type="Proteomes" id="UP000276899"/>
    </source>
</evidence>
<accession>A0A3S5EM53</accession>
<evidence type="ECO:0000313" key="5">
    <source>
        <dbReference type="EMBL" id="VEG74292.1"/>
    </source>
</evidence>
<dbReference type="AlphaFoldDB" id="A0A3S5EM53"/>
<proteinExistence type="inferred from homology"/>